<dbReference type="GO" id="GO:0046656">
    <property type="term" value="P:folic acid biosynthetic process"/>
    <property type="evidence" value="ECO:0007669"/>
    <property type="project" value="UniProtKB-UniRule"/>
</dbReference>
<gene>
    <name evidence="8" type="ORF">AAY42_12680</name>
</gene>
<dbReference type="STRING" id="346185.AAY42_12680"/>
<organism evidence="8 9">
    <name type="scientific">Flagellimonas eckloniae</name>
    <dbReference type="NCBI Taxonomy" id="346185"/>
    <lineage>
        <taxon>Bacteria</taxon>
        <taxon>Pseudomonadati</taxon>
        <taxon>Bacteroidota</taxon>
        <taxon>Flavobacteriia</taxon>
        <taxon>Flavobacteriales</taxon>
        <taxon>Flavobacteriaceae</taxon>
        <taxon>Flagellimonas</taxon>
    </lineage>
</organism>
<evidence type="ECO:0000256" key="1">
    <source>
        <dbReference type="ARBA" id="ARBA00001353"/>
    </source>
</evidence>
<evidence type="ECO:0000313" key="9">
    <source>
        <dbReference type="Proteomes" id="UP000050827"/>
    </source>
</evidence>
<evidence type="ECO:0000259" key="7">
    <source>
        <dbReference type="SMART" id="SM00905"/>
    </source>
</evidence>
<dbReference type="PATRIC" id="fig|1547436.3.peg.2620"/>
<evidence type="ECO:0000256" key="3">
    <source>
        <dbReference type="ARBA" id="ARBA00005708"/>
    </source>
</evidence>
<dbReference type="SUPFAM" id="SSF55620">
    <property type="entry name" value="Tetrahydrobiopterin biosynthesis enzymes-like"/>
    <property type="match status" value="1"/>
</dbReference>
<dbReference type="PANTHER" id="PTHR42844:SF1">
    <property type="entry name" value="DIHYDRONEOPTERIN ALDOLASE 1-RELATED"/>
    <property type="match status" value="1"/>
</dbReference>
<dbReference type="InterPro" id="IPR043133">
    <property type="entry name" value="GTP-CH-I_C/QueF"/>
</dbReference>
<reference evidence="8 9" key="1">
    <citation type="submission" date="2015-04" db="EMBL/GenBank/DDBJ databases">
        <title>Complete genome of flavobacterium.</title>
        <authorList>
            <person name="Kwon Y.M."/>
            <person name="Kim S.-J."/>
        </authorList>
    </citation>
    <scope>NUCLEOTIDE SEQUENCE [LARGE SCALE GENOMIC DNA]</scope>
    <source>
        <strain evidence="8 9">DK169</strain>
    </source>
</reference>
<proteinExistence type="inferred from homology"/>
<dbReference type="EC" id="4.1.2.25" evidence="6"/>
<evidence type="ECO:0000256" key="5">
    <source>
        <dbReference type="ARBA" id="ARBA00023239"/>
    </source>
</evidence>
<protein>
    <recommendedName>
        <fullName evidence="6">7,8-dihydroneopterin aldolase</fullName>
        <ecNumber evidence="6">4.1.2.25</ecNumber>
    </recommendedName>
</protein>
<dbReference type="UniPathway" id="UPA00077">
    <property type="reaction ID" value="UER00154"/>
</dbReference>
<dbReference type="RefSeq" id="WP_055395772.1">
    <property type="nucleotide sequence ID" value="NZ_LCTZ01000002.1"/>
</dbReference>
<dbReference type="EMBL" id="LCTZ01000002">
    <property type="protein sequence ID" value="KQC30635.1"/>
    <property type="molecule type" value="Genomic_DNA"/>
</dbReference>
<evidence type="ECO:0000256" key="2">
    <source>
        <dbReference type="ARBA" id="ARBA00005013"/>
    </source>
</evidence>
<keyword evidence="9" id="KW-1185">Reference proteome</keyword>
<dbReference type="NCBIfam" id="TIGR00525">
    <property type="entry name" value="folB"/>
    <property type="match status" value="1"/>
</dbReference>
<dbReference type="Gene3D" id="3.30.1130.10">
    <property type="match status" value="1"/>
</dbReference>
<name>A0A0N8WG65_9FLAO</name>
<dbReference type="Proteomes" id="UP000050827">
    <property type="component" value="Unassembled WGS sequence"/>
</dbReference>
<dbReference type="InterPro" id="IPR006157">
    <property type="entry name" value="FolB_dom"/>
</dbReference>
<dbReference type="AlphaFoldDB" id="A0A0N8WG65"/>
<accession>A0A0N8WG65</accession>
<dbReference type="InterPro" id="IPR006156">
    <property type="entry name" value="Dihydroneopterin_aldolase"/>
</dbReference>
<dbReference type="OrthoDB" id="9803748at2"/>
<dbReference type="GO" id="GO:0005737">
    <property type="term" value="C:cytoplasm"/>
    <property type="evidence" value="ECO:0007669"/>
    <property type="project" value="TreeGrafter"/>
</dbReference>
<comment type="function">
    <text evidence="6">Catalyzes the conversion of 7,8-dihydroneopterin to 6-hydroxymethyl-7,8-dihydropterin.</text>
</comment>
<sequence>MGKIQVNNIRVHSNHGCLKEEMLIGSDYRVDLEVHADLSIPAESDKLGDTVDYVHLNNIVKEEMAVRSNLLEHVAKRILNRIFFEIAPVSEAEIKVAKINPPIGGDVESVAVILQDTRDK</sequence>
<dbReference type="GO" id="GO:0004150">
    <property type="term" value="F:dihydroneopterin aldolase activity"/>
    <property type="evidence" value="ECO:0007669"/>
    <property type="project" value="UniProtKB-UniRule"/>
</dbReference>
<dbReference type="SMART" id="SM00905">
    <property type="entry name" value="FolB"/>
    <property type="match status" value="1"/>
</dbReference>
<dbReference type="Pfam" id="PF02152">
    <property type="entry name" value="FolB"/>
    <property type="match status" value="1"/>
</dbReference>
<dbReference type="PANTHER" id="PTHR42844">
    <property type="entry name" value="DIHYDRONEOPTERIN ALDOLASE 1-RELATED"/>
    <property type="match status" value="1"/>
</dbReference>
<keyword evidence="4 6" id="KW-0289">Folate biosynthesis</keyword>
<comment type="catalytic activity">
    <reaction evidence="1 6">
        <text>7,8-dihydroneopterin = 6-hydroxymethyl-7,8-dihydropterin + glycolaldehyde</text>
        <dbReference type="Rhea" id="RHEA:10540"/>
        <dbReference type="ChEBI" id="CHEBI:17001"/>
        <dbReference type="ChEBI" id="CHEBI:17071"/>
        <dbReference type="ChEBI" id="CHEBI:44841"/>
        <dbReference type="EC" id="4.1.2.25"/>
    </reaction>
</comment>
<comment type="similarity">
    <text evidence="3 6">Belongs to the DHNA family.</text>
</comment>
<keyword evidence="5 6" id="KW-0456">Lyase</keyword>
<evidence type="ECO:0000256" key="4">
    <source>
        <dbReference type="ARBA" id="ARBA00022909"/>
    </source>
</evidence>
<dbReference type="NCBIfam" id="TIGR00526">
    <property type="entry name" value="folB_dom"/>
    <property type="match status" value="1"/>
</dbReference>
<evidence type="ECO:0000313" key="8">
    <source>
        <dbReference type="EMBL" id="KQC30635.1"/>
    </source>
</evidence>
<comment type="caution">
    <text evidence="8">The sequence shown here is derived from an EMBL/GenBank/DDBJ whole genome shotgun (WGS) entry which is preliminary data.</text>
</comment>
<comment type="pathway">
    <text evidence="2 6">Cofactor biosynthesis; tetrahydrofolate biosynthesis; 2-amino-4-hydroxy-6-hydroxymethyl-7,8-dihydropteridine diphosphate from 7,8-dihydroneopterin triphosphate: step 3/4.</text>
</comment>
<feature type="domain" description="Dihydroneopterin aldolase/epimerase" evidence="7">
    <location>
        <begin position="4"/>
        <end position="116"/>
    </location>
</feature>
<evidence type="ECO:0000256" key="6">
    <source>
        <dbReference type="RuleBase" id="RU362079"/>
    </source>
</evidence>
<dbReference type="GO" id="GO:0046654">
    <property type="term" value="P:tetrahydrofolate biosynthetic process"/>
    <property type="evidence" value="ECO:0007669"/>
    <property type="project" value="UniProtKB-UniRule"/>
</dbReference>